<dbReference type="GO" id="GO:0005975">
    <property type="term" value="P:carbohydrate metabolic process"/>
    <property type="evidence" value="ECO:0007669"/>
    <property type="project" value="InterPro"/>
</dbReference>
<sequence length="595" mass="65682">MTTPIEDYALLADQRSAALVSRDGSIDWMCLPRFDSDAVFASLLGGPEHGRWLVAPEDGTVVSREYERGTFVLRTRWRTPTGEAEMIEFMPTGDGRADLVREMRCISGSVSVRSELLLRPAYGSTLPWVRHVDSALTAIAGPDLYVLRGPALEPGDKRHTGRHDLTAGESATWVLTWTPSWVDAPPPLDITRALEDTRGIWLAFDNAVDVSGRWGEAVRRSLLVLRALTQAETGGIVAAPTTSLPEDPGGERNWDYRYCWLRDSALTLESLLVHGGARAALRWRDWLLRAVAGDPEDLQIMYGVAGERSLPERTLDHLPGYLESVPVRIGNGAVTQYQADVVGEVMIALAKLREAGTVEDDFSWPLQRSLLSFVAAHMDDKDHGLWEMRGEPRFFTHSRVMMWAAFDRGVRAIDAYGLDGSRDEWARLRDELREEILTRGVDPDTGAFRQTYDTTQVDASLLQIAQTGFIAYDDPIMLATVERIERDLMPDGLVLRYRTATAGDGLAGSEHPFLACSFWLVEQYAMSGRGDDATALMDRLVGFTTELGLLAEEYDPATGSQIGNFPQAFSHLALVRAADALSGENAQPVTSTGAR</sequence>
<gene>
    <name evidence="3" type="ORF">H9800_11715</name>
</gene>
<dbReference type="Gene3D" id="1.50.10.10">
    <property type="match status" value="1"/>
</dbReference>
<reference evidence="3" key="1">
    <citation type="journal article" date="2021" name="PeerJ">
        <title>Extensive microbial diversity within the chicken gut microbiome revealed by metagenomics and culture.</title>
        <authorList>
            <person name="Gilroy R."/>
            <person name="Ravi A."/>
            <person name="Getino M."/>
            <person name="Pursley I."/>
            <person name="Horton D.L."/>
            <person name="Alikhan N.F."/>
            <person name="Baker D."/>
            <person name="Gharbi K."/>
            <person name="Hall N."/>
            <person name="Watson M."/>
            <person name="Adriaenssens E.M."/>
            <person name="Foster-Nyarko E."/>
            <person name="Jarju S."/>
            <person name="Secka A."/>
            <person name="Antonio M."/>
            <person name="Oren A."/>
            <person name="Chaudhuri R.R."/>
            <person name="La Ragione R."/>
            <person name="Hildebrand F."/>
            <person name="Pallen M.J."/>
        </authorList>
    </citation>
    <scope>NUCLEOTIDE SEQUENCE</scope>
    <source>
        <strain evidence="3">ChiHjej8B7-3636</strain>
    </source>
</reference>
<dbReference type="AlphaFoldDB" id="A0A9D2H825"/>
<feature type="domain" description="Trehalase-like N-terminal" evidence="2">
    <location>
        <begin position="2"/>
        <end position="152"/>
    </location>
</feature>
<dbReference type="Pfam" id="PF19291">
    <property type="entry name" value="TREH_N"/>
    <property type="match status" value="1"/>
</dbReference>
<reference evidence="3" key="2">
    <citation type="submission" date="2021-04" db="EMBL/GenBank/DDBJ databases">
        <authorList>
            <person name="Gilroy R."/>
        </authorList>
    </citation>
    <scope>NUCLEOTIDE SEQUENCE</scope>
    <source>
        <strain evidence="3">ChiHjej8B7-3636</strain>
    </source>
</reference>
<dbReference type="InterPro" id="IPR045582">
    <property type="entry name" value="Trehalase-like_N"/>
</dbReference>
<dbReference type="InterPro" id="IPR011613">
    <property type="entry name" value="GH15-like"/>
</dbReference>
<dbReference type="PANTHER" id="PTHR31616">
    <property type="entry name" value="TREHALASE"/>
    <property type="match status" value="1"/>
</dbReference>
<dbReference type="PANTHER" id="PTHR31616:SF0">
    <property type="entry name" value="GLUCAN 1,4-ALPHA-GLUCOSIDASE"/>
    <property type="match status" value="1"/>
</dbReference>
<evidence type="ECO:0000313" key="4">
    <source>
        <dbReference type="Proteomes" id="UP000824220"/>
    </source>
</evidence>
<keyword evidence="3" id="KW-0378">Hydrolase</keyword>
<dbReference type="SUPFAM" id="SSF48208">
    <property type="entry name" value="Six-hairpin glycosidases"/>
    <property type="match status" value="1"/>
</dbReference>
<protein>
    <submittedName>
        <fullName evidence="3">Glycoside hydrolase family 15 protein</fullName>
    </submittedName>
</protein>
<evidence type="ECO:0000313" key="3">
    <source>
        <dbReference type="EMBL" id="HJA05509.1"/>
    </source>
</evidence>
<evidence type="ECO:0000259" key="2">
    <source>
        <dbReference type="Pfam" id="PF19291"/>
    </source>
</evidence>
<organism evidence="3 4">
    <name type="scientific">Candidatus Microbacterium stercoravium</name>
    <dbReference type="NCBI Taxonomy" id="2838697"/>
    <lineage>
        <taxon>Bacteria</taxon>
        <taxon>Bacillati</taxon>
        <taxon>Actinomycetota</taxon>
        <taxon>Actinomycetes</taxon>
        <taxon>Micrococcales</taxon>
        <taxon>Microbacteriaceae</taxon>
        <taxon>Microbacterium</taxon>
    </lineage>
</organism>
<dbReference type="Proteomes" id="UP000824220">
    <property type="component" value="Unassembled WGS sequence"/>
</dbReference>
<name>A0A9D2H825_9MICO</name>
<dbReference type="Pfam" id="PF00723">
    <property type="entry name" value="Glyco_hydro_15"/>
    <property type="match status" value="1"/>
</dbReference>
<accession>A0A9D2H825</accession>
<dbReference type="InterPro" id="IPR008928">
    <property type="entry name" value="6-hairpin_glycosidase_sf"/>
</dbReference>
<dbReference type="InterPro" id="IPR012341">
    <property type="entry name" value="6hp_glycosidase-like_sf"/>
</dbReference>
<proteinExistence type="predicted"/>
<evidence type="ECO:0000259" key="1">
    <source>
        <dbReference type="Pfam" id="PF00723"/>
    </source>
</evidence>
<dbReference type="EMBL" id="DXAM01000157">
    <property type="protein sequence ID" value="HJA05509.1"/>
    <property type="molecule type" value="Genomic_DNA"/>
</dbReference>
<dbReference type="GO" id="GO:0004553">
    <property type="term" value="F:hydrolase activity, hydrolyzing O-glycosyl compounds"/>
    <property type="evidence" value="ECO:0007669"/>
    <property type="project" value="TreeGrafter"/>
</dbReference>
<feature type="domain" description="GH15-like" evidence="1">
    <location>
        <begin position="216"/>
        <end position="578"/>
    </location>
</feature>
<comment type="caution">
    <text evidence="3">The sequence shown here is derived from an EMBL/GenBank/DDBJ whole genome shotgun (WGS) entry which is preliminary data.</text>
</comment>